<dbReference type="SFLD" id="SFLDS00003">
    <property type="entry name" value="Haloacid_Dehalogenase"/>
    <property type="match status" value="1"/>
</dbReference>
<dbReference type="GO" id="GO:0005829">
    <property type="term" value="C:cytosol"/>
    <property type="evidence" value="ECO:0007669"/>
    <property type="project" value="TreeGrafter"/>
</dbReference>
<dbReference type="PRINTS" id="PR00413">
    <property type="entry name" value="HADHALOGNASE"/>
</dbReference>
<dbReference type="PANTHER" id="PTHR43434:SF3">
    <property type="entry name" value="GMP_IMP NUCLEOTIDASE YRFG"/>
    <property type="match status" value="1"/>
</dbReference>
<dbReference type="PANTHER" id="PTHR43434">
    <property type="entry name" value="PHOSPHOGLYCOLATE PHOSPHATASE"/>
    <property type="match status" value="1"/>
</dbReference>
<dbReference type="InterPro" id="IPR006439">
    <property type="entry name" value="HAD-SF_hydro_IA"/>
</dbReference>
<dbReference type="InterPro" id="IPR036412">
    <property type="entry name" value="HAD-like_sf"/>
</dbReference>
<dbReference type="AlphaFoldDB" id="A0A1D8GEQ9"/>
<evidence type="ECO:0000313" key="1">
    <source>
        <dbReference type="EMBL" id="AOT69370.1"/>
    </source>
</evidence>
<keyword evidence="2" id="KW-1185">Reference proteome</keyword>
<dbReference type="Gene3D" id="3.40.50.1000">
    <property type="entry name" value="HAD superfamily/HAD-like"/>
    <property type="match status" value="1"/>
</dbReference>
<dbReference type="OrthoDB" id="9797743at2"/>
<dbReference type="GO" id="GO:0008967">
    <property type="term" value="F:phosphoglycolate phosphatase activity"/>
    <property type="evidence" value="ECO:0007669"/>
    <property type="project" value="TreeGrafter"/>
</dbReference>
<dbReference type="InterPro" id="IPR050155">
    <property type="entry name" value="HAD-like_hydrolase_sf"/>
</dbReference>
<dbReference type="CDD" id="cd07505">
    <property type="entry name" value="HAD_BPGM-like"/>
    <property type="match status" value="1"/>
</dbReference>
<dbReference type="InterPro" id="IPR041492">
    <property type="entry name" value="HAD_2"/>
</dbReference>
<protein>
    <submittedName>
        <fullName evidence="1">Uncharacterized protein</fullName>
    </submittedName>
</protein>
<dbReference type="STRING" id="1424294.Gferi_07170"/>
<gene>
    <name evidence="1" type="ORF">Gferi_07170</name>
</gene>
<reference evidence="1 2" key="1">
    <citation type="submission" date="2016-09" db="EMBL/GenBank/DDBJ databases">
        <title>Genomic analysis reveals versatility of anaerobic energy metabolism of Geosporobacter ferrireducens IRF9 of phylum Firmicutes.</title>
        <authorList>
            <person name="Kim S.-J."/>
        </authorList>
    </citation>
    <scope>NUCLEOTIDE SEQUENCE [LARGE SCALE GENOMIC DNA]</scope>
    <source>
        <strain evidence="1 2">IRF9</strain>
    </source>
</reference>
<dbReference type="SUPFAM" id="SSF56784">
    <property type="entry name" value="HAD-like"/>
    <property type="match status" value="1"/>
</dbReference>
<dbReference type="Gene3D" id="1.10.150.240">
    <property type="entry name" value="Putative phosphatase, domain 2"/>
    <property type="match status" value="1"/>
</dbReference>
<organism evidence="1 2">
    <name type="scientific">Geosporobacter ferrireducens</name>
    <dbReference type="NCBI Taxonomy" id="1424294"/>
    <lineage>
        <taxon>Bacteria</taxon>
        <taxon>Bacillati</taxon>
        <taxon>Bacillota</taxon>
        <taxon>Clostridia</taxon>
        <taxon>Peptostreptococcales</taxon>
        <taxon>Thermotaleaceae</taxon>
        <taxon>Geosporobacter</taxon>
    </lineage>
</organism>
<dbReference type="SFLD" id="SFLDG01135">
    <property type="entry name" value="C1.5.6:_HAD__Beta-PGM__Phospha"/>
    <property type="match status" value="1"/>
</dbReference>
<accession>A0A1D8GEQ9</accession>
<dbReference type="GO" id="GO:0006281">
    <property type="term" value="P:DNA repair"/>
    <property type="evidence" value="ECO:0007669"/>
    <property type="project" value="TreeGrafter"/>
</dbReference>
<dbReference type="RefSeq" id="WP_069974963.1">
    <property type="nucleotide sequence ID" value="NZ_CP017269.1"/>
</dbReference>
<dbReference type="NCBIfam" id="TIGR01509">
    <property type="entry name" value="HAD-SF-IA-v3"/>
    <property type="match status" value="1"/>
</dbReference>
<evidence type="ECO:0000313" key="2">
    <source>
        <dbReference type="Proteomes" id="UP000095743"/>
    </source>
</evidence>
<dbReference type="EMBL" id="CP017269">
    <property type="protein sequence ID" value="AOT69370.1"/>
    <property type="molecule type" value="Genomic_DNA"/>
</dbReference>
<dbReference type="InterPro" id="IPR023214">
    <property type="entry name" value="HAD_sf"/>
</dbReference>
<dbReference type="SFLD" id="SFLDG01129">
    <property type="entry name" value="C1.5:_HAD__Beta-PGM__Phosphata"/>
    <property type="match status" value="1"/>
</dbReference>
<dbReference type="Proteomes" id="UP000095743">
    <property type="component" value="Chromosome"/>
</dbReference>
<dbReference type="Pfam" id="PF13419">
    <property type="entry name" value="HAD_2"/>
    <property type="match status" value="1"/>
</dbReference>
<dbReference type="KEGG" id="gfe:Gferi_07170"/>
<sequence>MADRIDRYKRIKAVIFDLDGVLVDTEVIYVKRMEEFYKTHGIMLPKKALNATVGGTLDVSWKKLKAHSPKEWDIEFFRKTYREYAATREFCYKEHLNEGAMEVLKALKRQGYLMALASSTPMERLNRAMDECNLKPYFTSVLSGEMFVESKPNPEIYLKSAELLGFPPSECIVVEDSHYGIQSGKRAGMKVIAKREMKLEIDQSNADYFIHGLREIIPLLEEINS</sequence>
<proteinExistence type="predicted"/>
<name>A0A1D8GEQ9_9FIRM</name>
<dbReference type="InterPro" id="IPR023198">
    <property type="entry name" value="PGP-like_dom2"/>
</dbReference>